<dbReference type="InterPro" id="IPR002575">
    <property type="entry name" value="Aminoglycoside_PTrfase"/>
</dbReference>
<dbReference type="SUPFAM" id="SSF56112">
    <property type="entry name" value="Protein kinase-like (PK-like)"/>
    <property type="match status" value="1"/>
</dbReference>
<comment type="caution">
    <text evidence="2">The sequence shown here is derived from an EMBL/GenBank/DDBJ whole genome shotgun (WGS) entry which is preliminary data.</text>
</comment>
<sequence length="332" mass="37970">MKMEGVQRYVATPGFLQALELPKDTKIELFNLGQGEYNANFWFVHPRTGQKLVLRINTGSQMHLEDQIVYEFEALRHLAPSGRTPRALFYDDSRKSIPYGVLVMEWLPGRSLRYETDLPVAAEILADIHSLPVPTQGRMLQPEFPLLAMYEECQQLAQRYLTWENASAPTATRLEKMVEQMGCLPLKEPMQMPPTVISTELNSGNFLINPEGHSYLVDWEKPILGEAAQDLAHFLAPTTTFWKTDLLLTSQQMEEFVEQYRTAVKGRMDLSALSHRLALYLKMNCLRGISWCAMAAVEYGQPGRAIQNADTKRKLEQYLSPAFMDHIQHTYL</sequence>
<dbReference type="InterPro" id="IPR011009">
    <property type="entry name" value="Kinase-like_dom_sf"/>
</dbReference>
<protein>
    <submittedName>
        <fullName evidence="2">Aminoglycoside phosphotransferase family protein</fullName>
    </submittedName>
</protein>
<dbReference type="Gene3D" id="3.90.1200.10">
    <property type="match status" value="1"/>
</dbReference>
<feature type="domain" description="Aminoglycoside phosphotransferase" evidence="1">
    <location>
        <begin position="32"/>
        <end position="244"/>
    </location>
</feature>
<evidence type="ECO:0000313" key="2">
    <source>
        <dbReference type="EMBL" id="MBU3806209.1"/>
    </source>
</evidence>
<dbReference type="Proteomes" id="UP000713596">
    <property type="component" value="Unassembled WGS sequence"/>
</dbReference>
<evidence type="ECO:0000259" key="1">
    <source>
        <dbReference type="Pfam" id="PF01636"/>
    </source>
</evidence>
<dbReference type="Pfam" id="PF01636">
    <property type="entry name" value="APH"/>
    <property type="match status" value="1"/>
</dbReference>
<organism evidence="2 3">
    <name type="scientific">Candidatus Allofournierella pullistercoris</name>
    <dbReference type="NCBI Taxonomy" id="2838597"/>
    <lineage>
        <taxon>Bacteria</taxon>
        <taxon>Bacillati</taxon>
        <taxon>Bacillota</taxon>
        <taxon>Clostridia</taxon>
        <taxon>Eubacteriales</taxon>
        <taxon>Oscillospiraceae</taxon>
        <taxon>Allofournierella</taxon>
    </lineage>
</organism>
<dbReference type="PANTHER" id="PTHR21310">
    <property type="entry name" value="AMINOGLYCOSIDE PHOSPHOTRANSFERASE-RELATED-RELATED"/>
    <property type="match status" value="1"/>
</dbReference>
<gene>
    <name evidence="2" type="ORF">H9882_04880</name>
</gene>
<evidence type="ECO:0000313" key="3">
    <source>
        <dbReference type="Proteomes" id="UP000713596"/>
    </source>
</evidence>
<reference evidence="2" key="2">
    <citation type="submission" date="2021-04" db="EMBL/GenBank/DDBJ databases">
        <authorList>
            <person name="Gilroy R."/>
        </authorList>
    </citation>
    <scope>NUCLEOTIDE SEQUENCE</scope>
    <source>
        <strain evidence="2">B5_2728</strain>
    </source>
</reference>
<dbReference type="EMBL" id="JAHLFP010000036">
    <property type="protein sequence ID" value="MBU3806209.1"/>
    <property type="molecule type" value="Genomic_DNA"/>
</dbReference>
<name>A0A948T338_9FIRM</name>
<dbReference type="AlphaFoldDB" id="A0A948T338"/>
<dbReference type="InterPro" id="IPR051678">
    <property type="entry name" value="AGP_Transferase"/>
</dbReference>
<accession>A0A948T338</accession>
<proteinExistence type="predicted"/>
<reference evidence="2" key="1">
    <citation type="journal article" date="2021" name="PeerJ">
        <title>Extensive microbial diversity within the chicken gut microbiome revealed by metagenomics and culture.</title>
        <authorList>
            <person name="Gilroy R."/>
            <person name="Ravi A."/>
            <person name="Getino M."/>
            <person name="Pursley I."/>
            <person name="Horton D.L."/>
            <person name="Alikhan N.F."/>
            <person name="Baker D."/>
            <person name="Gharbi K."/>
            <person name="Hall N."/>
            <person name="Watson M."/>
            <person name="Adriaenssens E.M."/>
            <person name="Foster-Nyarko E."/>
            <person name="Jarju S."/>
            <person name="Secka A."/>
            <person name="Antonio M."/>
            <person name="Oren A."/>
            <person name="Chaudhuri R.R."/>
            <person name="La Ragione R."/>
            <person name="Hildebrand F."/>
            <person name="Pallen M.J."/>
        </authorList>
    </citation>
    <scope>NUCLEOTIDE SEQUENCE</scope>
    <source>
        <strain evidence="2">B5_2728</strain>
    </source>
</reference>